<reference evidence="2 3" key="1">
    <citation type="submission" date="2021-01" db="EMBL/GenBank/DDBJ databases">
        <title>Sequencing the genomes of 1000 actinobacteria strains.</title>
        <authorList>
            <person name="Klenk H.-P."/>
        </authorList>
    </citation>
    <scope>NUCLEOTIDE SEQUENCE [LARGE SCALE GENOMIC DNA]</scope>
    <source>
        <strain evidence="2 3">DSM 18239</strain>
    </source>
</reference>
<comment type="caution">
    <text evidence="2">The sequence shown here is derived from an EMBL/GenBank/DDBJ whole genome shotgun (WGS) entry which is preliminary data.</text>
</comment>
<dbReference type="PANTHER" id="PTHR36503:SF1">
    <property type="entry name" value="BLR2520 PROTEIN"/>
    <property type="match status" value="1"/>
</dbReference>
<gene>
    <name evidence="2" type="ORF">JOE61_000343</name>
</gene>
<sequence>MTDDWQLPTVPAADASLPGSLELGAFSVSLAVADLDASRAFYEGLGFEVTGGDPAHDYLILKNGETTIGPFHGMFERNILTFNPGLTNRMERLESFTDVRRVQQHADETGLAVADRADAGTTGPASIMLTDPDGNPVLVDQFF</sequence>
<dbReference type="Pfam" id="PF00903">
    <property type="entry name" value="Glyoxalase"/>
    <property type="match status" value="1"/>
</dbReference>
<dbReference type="InterPro" id="IPR004360">
    <property type="entry name" value="Glyas_Fos-R_dOase_dom"/>
</dbReference>
<dbReference type="InterPro" id="IPR029068">
    <property type="entry name" value="Glyas_Bleomycin-R_OHBP_Dase"/>
</dbReference>
<evidence type="ECO:0000313" key="3">
    <source>
        <dbReference type="Proteomes" id="UP000732378"/>
    </source>
</evidence>
<evidence type="ECO:0000313" key="2">
    <source>
        <dbReference type="EMBL" id="MBM7506529.1"/>
    </source>
</evidence>
<proteinExistence type="predicted"/>
<organism evidence="2 3">
    <name type="scientific">Nocardioides salarius</name>
    <dbReference type="NCBI Taxonomy" id="374513"/>
    <lineage>
        <taxon>Bacteria</taxon>
        <taxon>Bacillati</taxon>
        <taxon>Actinomycetota</taxon>
        <taxon>Actinomycetes</taxon>
        <taxon>Propionibacteriales</taxon>
        <taxon>Nocardioidaceae</taxon>
        <taxon>Nocardioides</taxon>
    </lineage>
</organism>
<dbReference type="EMBL" id="JAFBBZ010000001">
    <property type="protein sequence ID" value="MBM7506529.1"/>
    <property type="molecule type" value="Genomic_DNA"/>
</dbReference>
<dbReference type="Gene3D" id="3.10.180.10">
    <property type="entry name" value="2,3-Dihydroxybiphenyl 1,2-Dioxygenase, domain 1"/>
    <property type="match status" value="1"/>
</dbReference>
<accession>A0ABS2M5Q9</accession>
<name>A0ABS2M5Q9_9ACTN</name>
<dbReference type="RefSeq" id="WP_193669336.1">
    <property type="nucleotide sequence ID" value="NZ_JACDTV010000008.1"/>
</dbReference>
<protein>
    <submittedName>
        <fullName evidence="2">Catechol 2,3-dioxygenase-like lactoylglutathione lyase family enzyme</fullName>
    </submittedName>
</protein>
<feature type="domain" description="Glyoxalase/fosfomycin resistance/dioxygenase" evidence="1">
    <location>
        <begin position="28"/>
        <end position="137"/>
    </location>
</feature>
<dbReference type="PANTHER" id="PTHR36503">
    <property type="entry name" value="BLR2520 PROTEIN"/>
    <property type="match status" value="1"/>
</dbReference>
<dbReference type="Proteomes" id="UP000732378">
    <property type="component" value="Unassembled WGS sequence"/>
</dbReference>
<keyword evidence="3" id="KW-1185">Reference proteome</keyword>
<evidence type="ECO:0000259" key="1">
    <source>
        <dbReference type="Pfam" id="PF00903"/>
    </source>
</evidence>
<dbReference type="SUPFAM" id="SSF54593">
    <property type="entry name" value="Glyoxalase/Bleomycin resistance protein/Dihydroxybiphenyl dioxygenase"/>
    <property type="match status" value="1"/>
</dbReference>